<dbReference type="EMBL" id="SUMB01000003">
    <property type="protein sequence ID" value="TJZ55529.1"/>
    <property type="molecule type" value="Genomic_DNA"/>
</dbReference>
<evidence type="ECO:0000259" key="4">
    <source>
        <dbReference type="PROSITE" id="PS50110"/>
    </source>
</evidence>
<evidence type="ECO:0000259" key="3">
    <source>
        <dbReference type="PROSITE" id="PS50043"/>
    </source>
</evidence>
<dbReference type="PROSITE" id="PS50043">
    <property type="entry name" value="HTH_LUXR_2"/>
    <property type="match status" value="1"/>
</dbReference>
<evidence type="ECO:0000256" key="2">
    <source>
        <dbReference type="PROSITE-ProRule" id="PRU00169"/>
    </source>
</evidence>
<reference evidence="5 6" key="1">
    <citation type="submission" date="2019-04" db="EMBL/GenBank/DDBJ databases">
        <title>Streptomyces piniterrae sp. nov., a heliquinomycin-producing actinomycete isolated from rhizosphere soil of Pinus yunnanensis.</title>
        <authorList>
            <person name="Zhuang X."/>
            <person name="Zhao J."/>
        </authorList>
    </citation>
    <scope>NUCLEOTIDE SEQUENCE [LARGE SCALE GENOMIC DNA]</scope>
    <source>
        <strain evidence="6">jys28</strain>
    </source>
</reference>
<evidence type="ECO:0000313" key="6">
    <source>
        <dbReference type="Proteomes" id="UP000308697"/>
    </source>
</evidence>
<dbReference type="PANTHER" id="PTHR43214:SF42">
    <property type="entry name" value="TRANSCRIPTIONAL REGULATORY PROTEIN DESR"/>
    <property type="match status" value="1"/>
</dbReference>
<sequence length="212" mass="22404">MDEMSEDRPARCVRVLLAEDQGMMRGALALLLGLEEDMEVVAQVAAGDQIVAAALEARPDVALLDIELPGRSGLDAAADLRERLPSCKVLIVTTFGRPGYLRRAMEAGASGFLVKDGPVEELAAAIRRVLAGERVIDPALAAAALSAGPNPLTQRERDALTAAVDGATVADIAGRLHLSQATVRNYLSAAIGKTGTRNRMEAVRAARRNGWL</sequence>
<evidence type="ECO:0000256" key="1">
    <source>
        <dbReference type="ARBA" id="ARBA00023125"/>
    </source>
</evidence>
<dbReference type="RefSeq" id="WP_136739294.1">
    <property type="nucleotide sequence ID" value="NZ_SUMB01000003.1"/>
</dbReference>
<dbReference type="CDD" id="cd19930">
    <property type="entry name" value="REC_DesR-like"/>
    <property type="match status" value="1"/>
</dbReference>
<dbReference type="Pfam" id="PF00196">
    <property type="entry name" value="GerE"/>
    <property type="match status" value="1"/>
</dbReference>
<dbReference type="CDD" id="cd06170">
    <property type="entry name" value="LuxR_C_like"/>
    <property type="match status" value="1"/>
</dbReference>
<dbReference type="SMART" id="SM00448">
    <property type="entry name" value="REC"/>
    <property type="match status" value="1"/>
</dbReference>
<accession>A0A4U0NM98</accession>
<dbReference type="InterPro" id="IPR011006">
    <property type="entry name" value="CheY-like_superfamily"/>
</dbReference>
<dbReference type="GO" id="GO:0003677">
    <property type="term" value="F:DNA binding"/>
    <property type="evidence" value="ECO:0007669"/>
    <property type="project" value="UniProtKB-KW"/>
</dbReference>
<dbReference type="GO" id="GO:0006355">
    <property type="term" value="P:regulation of DNA-templated transcription"/>
    <property type="evidence" value="ECO:0007669"/>
    <property type="project" value="InterPro"/>
</dbReference>
<dbReference type="SUPFAM" id="SSF52172">
    <property type="entry name" value="CheY-like"/>
    <property type="match status" value="1"/>
</dbReference>
<dbReference type="InterPro" id="IPR000792">
    <property type="entry name" value="Tscrpt_reg_LuxR_C"/>
</dbReference>
<evidence type="ECO:0000313" key="5">
    <source>
        <dbReference type="EMBL" id="TJZ55529.1"/>
    </source>
</evidence>
<dbReference type="Gene3D" id="3.40.50.2300">
    <property type="match status" value="1"/>
</dbReference>
<dbReference type="InterPro" id="IPR039420">
    <property type="entry name" value="WalR-like"/>
</dbReference>
<dbReference type="OrthoDB" id="9808843at2"/>
<feature type="domain" description="Response regulatory" evidence="4">
    <location>
        <begin position="14"/>
        <end position="130"/>
    </location>
</feature>
<comment type="caution">
    <text evidence="5">The sequence shown here is derived from an EMBL/GenBank/DDBJ whole genome shotgun (WGS) entry which is preliminary data.</text>
</comment>
<keyword evidence="6" id="KW-1185">Reference proteome</keyword>
<name>A0A4U0NM98_9ACTN</name>
<gene>
    <name evidence="5" type="ORF">FCH28_09260</name>
</gene>
<organism evidence="5 6">
    <name type="scientific">Streptomyces piniterrae</name>
    <dbReference type="NCBI Taxonomy" id="2571125"/>
    <lineage>
        <taxon>Bacteria</taxon>
        <taxon>Bacillati</taxon>
        <taxon>Actinomycetota</taxon>
        <taxon>Actinomycetes</taxon>
        <taxon>Kitasatosporales</taxon>
        <taxon>Streptomycetaceae</taxon>
        <taxon>Streptomyces</taxon>
    </lineage>
</organism>
<dbReference type="SMART" id="SM00421">
    <property type="entry name" value="HTH_LUXR"/>
    <property type="match status" value="1"/>
</dbReference>
<dbReference type="PANTHER" id="PTHR43214">
    <property type="entry name" value="TWO-COMPONENT RESPONSE REGULATOR"/>
    <property type="match status" value="1"/>
</dbReference>
<feature type="modified residue" description="4-aspartylphosphate" evidence="2">
    <location>
        <position position="65"/>
    </location>
</feature>
<dbReference type="Proteomes" id="UP000308697">
    <property type="component" value="Unassembled WGS sequence"/>
</dbReference>
<keyword evidence="2" id="KW-0597">Phosphoprotein</keyword>
<dbReference type="PROSITE" id="PS50110">
    <property type="entry name" value="RESPONSE_REGULATORY"/>
    <property type="match status" value="1"/>
</dbReference>
<proteinExistence type="predicted"/>
<dbReference type="InterPro" id="IPR016032">
    <property type="entry name" value="Sig_transdc_resp-reg_C-effctor"/>
</dbReference>
<dbReference type="Pfam" id="PF00072">
    <property type="entry name" value="Response_reg"/>
    <property type="match status" value="1"/>
</dbReference>
<keyword evidence="1" id="KW-0238">DNA-binding</keyword>
<protein>
    <submittedName>
        <fullName evidence="5">Response regulator transcription factor</fullName>
    </submittedName>
</protein>
<feature type="domain" description="HTH luxR-type" evidence="3">
    <location>
        <begin position="145"/>
        <end position="210"/>
    </location>
</feature>
<dbReference type="SUPFAM" id="SSF46894">
    <property type="entry name" value="C-terminal effector domain of the bipartite response regulators"/>
    <property type="match status" value="1"/>
</dbReference>
<dbReference type="GO" id="GO:0000160">
    <property type="term" value="P:phosphorelay signal transduction system"/>
    <property type="evidence" value="ECO:0007669"/>
    <property type="project" value="InterPro"/>
</dbReference>
<dbReference type="PROSITE" id="PS00622">
    <property type="entry name" value="HTH_LUXR_1"/>
    <property type="match status" value="1"/>
</dbReference>
<dbReference type="PRINTS" id="PR00038">
    <property type="entry name" value="HTHLUXR"/>
</dbReference>
<dbReference type="InterPro" id="IPR001789">
    <property type="entry name" value="Sig_transdc_resp-reg_receiver"/>
</dbReference>
<dbReference type="AlphaFoldDB" id="A0A4U0NM98"/>